<sequence length="102" mass="11795">MTLLSTGYNISRASNICIFDLPKTSNKLEQTIVRVYRSEQTHEVFVKVLWASSNGIERSLHSAMDLHEEVKSFSYDITTSEQEKNLSIKRNEDRSNASSYRY</sequence>
<organism evidence="1 2">
    <name type="scientific">Sclerotinia nivalis</name>
    <dbReference type="NCBI Taxonomy" id="352851"/>
    <lineage>
        <taxon>Eukaryota</taxon>
        <taxon>Fungi</taxon>
        <taxon>Dikarya</taxon>
        <taxon>Ascomycota</taxon>
        <taxon>Pezizomycotina</taxon>
        <taxon>Leotiomycetes</taxon>
        <taxon>Helotiales</taxon>
        <taxon>Sclerotiniaceae</taxon>
        <taxon>Sclerotinia</taxon>
    </lineage>
</organism>
<evidence type="ECO:0000313" key="1">
    <source>
        <dbReference type="EMBL" id="KAJ8063409.1"/>
    </source>
</evidence>
<dbReference type="Gene3D" id="3.40.50.300">
    <property type="entry name" value="P-loop containing nucleotide triphosphate hydrolases"/>
    <property type="match status" value="1"/>
</dbReference>
<dbReference type="Proteomes" id="UP001152300">
    <property type="component" value="Unassembled WGS sequence"/>
</dbReference>
<dbReference type="SUPFAM" id="SSF52540">
    <property type="entry name" value="P-loop containing nucleoside triphosphate hydrolases"/>
    <property type="match status" value="1"/>
</dbReference>
<evidence type="ECO:0000313" key="2">
    <source>
        <dbReference type="Proteomes" id="UP001152300"/>
    </source>
</evidence>
<comment type="caution">
    <text evidence="1">The sequence shown here is derived from an EMBL/GenBank/DDBJ whole genome shotgun (WGS) entry which is preliminary data.</text>
</comment>
<dbReference type="EMBL" id="JAPEIS010000009">
    <property type="protein sequence ID" value="KAJ8063409.1"/>
    <property type="molecule type" value="Genomic_DNA"/>
</dbReference>
<proteinExistence type="predicted"/>
<dbReference type="InterPro" id="IPR027417">
    <property type="entry name" value="P-loop_NTPase"/>
</dbReference>
<gene>
    <name evidence="1" type="ORF">OCU04_008629</name>
</gene>
<reference evidence="1" key="1">
    <citation type="submission" date="2022-11" db="EMBL/GenBank/DDBJ databases">
        <title>Genome Resource of Sclerotinia nivalis Strain SnTB1, a Plant Pathogen Isolated from American Ginseng.</title>
        <authorList>
            <person name="Fan S."/>
        </authorList>
    </citation>
    <scope>NUCLEOTIDE SEQUENCE</scope>
    <source>
        <strain evidence="1">SnTB1</strain>
    </source>
</reference>
<keyword evidence="2" id="KW-1185">Reference proteome</keyword>
<accession>A0A9X0DHT3</accession>
<protein>
    <submittedName>
        <fullName evidence="1">Uncharacterized protein</fullName>
    </submittedName>
</protein>
<name>A0A9X0DHT3_9HELO</name>
<dbReference type="AlphaFoldDB" id="A0A9X0DHT3"/>